<keyword evidence="8" id="KW-1185">Reference proteome</keyword>
<evidence type="ECO:0000259" key="6">
    <source>
        <dbReference type="Pfam" id="PF05193"/>
    </source>
</evidence>
<dbReference type="PANTHER" id="PTHR11851:SF49">
    <property type="entry name" value="MITOCHONDRIAL-PROCESSING PEPTIDASE SUBUNIT ALPHA"/>
    <property type="match status" value="1"/>
</dbReference>
<name>A0A1I5ENJ0_9HYPH</name>
<dbReference type="Pfam" id="PF05193">
    <property type="entry name" value="Peptidase_M16_C"/>
    <property type="match status" value="1"/>
</dbReference>
<feature type="domain" description="Peptidase M16 C-terminal" evidence="6">
    <location>
        <begin position="171"/>
        <end position="338"/>
    </location>
</feature>
<comment type="similarity">
    <text evidence="2 4">Belongs to the peptidase M16 family.</text>
</comment>
<evidence type="ECO:0000256" key="4">
    <source>
        <dbReference type="RuleBase" id="RU004447"/>
    </source>
</evidence>
<dbReference type="InterPro" id="IPR011249">
    <property type="entry name" value="Metalloenz_LuxS/M16"/>
</dbReference>
<evidence type="ECO:0000313" key="7">
    <source>
        <dbReference type="EMBL" id="SFO13084.1"/>
    </source>
</evidence>
<organism evidence="7 8">
    <name type="scientific">Cohaesibacter marisflavi</name>
    <dbReference type="NCBI Taxonomy" id="655353"/>
    <lineage>
        <taxon>Bacteria</taxon>
        <taxon>Pseudomonadati</taxon>
        <taxon>Pseudomonadota</taxon>
        <taxon>Alphaproteobacteria</taxon>
        <taxon>Hyphomicrobiales</taxon>
        <taxon>Cohaesibacteraceae</taxon>
    </lineage>
</organism>
<sequence length="426" mass="46658">MSVNMTRLANGMTVVSDQMPHLKSSAVGVWVNAGSRSEDENEHGISHLLEHMAFKGTEIRSAVQIVEEIESVGGDVNASTGIENTSYFVRILEDDLPLAIDILGDILANSTFDEEELEREKQVIIQEIGAAYDMPEDRVFDHILEQAYPDQPLGRTILGTPETVQGFSSFDIENYMGTHYHGPNMILSAAGAVRHDDLVDLGEKAFSGFSKTPPKPLQKAVYKGGESRDLQKDLMEAQVVLGFEGCSFTDDNYYVAQLLAAILGGGMSSRLFQEVREKRGLCYSIYTLHWGFEDSGLFGIHAATAAEHLPELLPVITGELTRVAEDLTQQELERARAQIKAGLLMGTESPASRASQLSRQVVLYGRPRLLEEMEETVADVSVADVRALAEKIFCSGVPSMASVGPVQNLMWIDEVADRLGAPRPKA</sequence>
<evidence type="ECO:0000313" key="8">
    <source>
        <dbReference type="Proteomes" id="UP000199236"/>
    </source>
</evidence>
<reference evidence="7 8" key="1">
    <citation type="submission" date="2016-10" db="EMBL/GenBank/DDBJ databases">
        <authorList>
            <person name="de Groot N.N."/>
        </authorList>
    </citation>
    <scope>NUCLEOTIDE SEQUENCE [LARGE SCALE GENOMIC DNA]</scope>
    <source>
        <strain evidence="7 8">CGMCC 1.9157</strain>
    </source>
</reference>
<dbReference type="GO" id="GO:0046872">
    <property type="term" value="F:metal ion binding"/>
    <property type="evidence" value="ECO:0007669"/>
    <property type="project" value="InterPro"/>
</dbReference>
<dbReference type="EMBL" id="FOVR01000003">
    <property type="protein sequence ID" value="SFO13084.1"/>
    <property type="molecule type" value="Genomic_DNA"/>
</dbReference>
<gene>
    <name evidence="7" type="ORF">SAMN04488056_103272</name>
</gene>
<protein>
    <submittedName>
        <fullName evidence="7">Predicted Zn-dependent peptidase</fullName>
    </submittedName>
</protein>
<dbReference type="Proteomes" id="UP000199236">
    <property type="component" value="Unassembled WGS sequence"/>
</dbReference>
<dbReference type="Pfam" id="PF00675">
    <property type="entry name" value="Peptidase_M16"/>
    <property type="match status" value="1"/>
</dbReference>
<dbReference type="STRING" id="655353.SAMN04488056_103272"/>
<accession>A0A1I5ENJ0</accession>
<comment type="cofactor">
    <cofactor evidence="1">
        <name>Zn(2+)</name>
        <dbReference type="ChEBI" id="CHEBI:29105"/>
    </cofactor>
</comment>
<evidence type="ECO:0000256" key="1">
    <source>
        <dbReference type="ARBA" id="ARBA00001947"/>
    </source>
</evidence>
<dbReference type="Gene3D" id="3.30.830.10">
    <property type="entry name" value="Metalloenzyme, LuxS/M16 peptidase-like"/>
    <property type="match status" value="2"/>
</dbReference>
<dbReference type="RefSeq" id="WP_175527989.1">
    <property type="nucleotide sequence ID" value="NZ_FOVR01000003.1"/>
</dbReference>
<keyword evidence="3" id="KW-0378">Hydrolase</keyword>
<keyword evidence="3" id="KW-0482">Metalloprotease</keyword>
<keyword evidence="3" id="KW-0645">Protease</keyword>
<evidence type="ECO:0000256" key="2">
    <source>
        <dbReference type="ARBA" id="ARBA00007261"/>
    </source>
</evidence>
<proteinExistence type="inferred from homology"/>
<dbReference type="GO" id="GO:0004222">
    <property type="term" value="F:metalloendopeptidase activity"/>
    <property type="evidence" value="ECO:0007669"/>
    <property type="project" value="InterPro"/>
</dbReference>
<dbReference type="InterPro" id="IPR050361">
    <property type="entry name" value="MPP/UQCRC_Complex"/>
</dbReference>
<dbReference type="InterPro" id="IPR001431">
    <property type="entry name" value="Pept_M16_Zn_BS"/>
</dbReference>
<dbReference type="PANTHER" id="PTHR11851">
    <property type="entry name" value="METALLOPROTEASE"/>
    <property type="match status" value="1"/>
</dbReference>
<evidence type="ECO:0000256" key="3">
    <source>
        <dbReference type="ARBA" id="ARBA00023049"/>
    </source>
</evidence>
<dbReference type="AlphaFoldDB" id="A0A1I5ENJ0"/>
<dbReference type="FunFam" id="3.30.830.10:FF:000008">
    <property type="entry name" value="Mitochondrial-processing peptidase subunit beta"/>
    <property type="match status" value="1"/>
</dbReference>
<dbReference type="InterPro" id="IPR011765">
    <property type="entry name" value="Pept_M16_N"/>
</dbReference>
<evidence type="ECO:0000259" key="5">
    <source>
        <dbReference type="Pfam" id="PF00675"/>
    </source>
</evidence>
<dbReference type="GO" id="GO:0006508">
    <property type="term" value="P:proteolysis"/>
    <property type="evidence" value="ECO:0007669"/>
    <property type="project" value="InterPro"/>
</dbReference>
<dbReference type="InterPro" id="IPR007863">
    <property type="entry name" value="Peptidase_M16_C"/>
</dbReference>
<dbReference type="SUPFAM" id="SSF63411">
    <property type="entry name" value="LuxS/MPP-like metallohydrolase"/>
    <property type="match status" value="2"/>
</dbReference>
<feature type="domain" description="Peptidase M16 N-terminal" evidence="5">
    <location>
        <begin position="14"/>
        <end position="160"/>
    </location>
</feature>
<dbReference type="PROSITE" id="PS00143">
    <property type="entry name" value="INSULINASE"/>
    <property type="match status" value="1"/>
</dbReference>